<dbReference type="EMBL" id="CASHSV030000001">
    <property type="protein sequence ID" value="CAJ2629197.1"/>
    <property type="molecule type" value="Genomic_DNA"/>
</dbReference>
<dbReference type="Proteomes" id="UP001177021">
    <property type="component" value="Unassembled WGS sequence"/>
</dbReference>
<name>A0ACB0IAV8_TRIPR</name>
<protein>
    <submittedName>
        <fullName evidence="1">Uncharacterized protein</fullName>
    </submittedName>
</protein>
<organism evidence="1 2">
    <name type="scientific">Trifolium pratense</name>
    <name type="common">Red clover</name>
    <dbReference type="NCBI Taxonomy" id="57577"/>
    <lineage>
        <taxon>Eukaryota</taxon>
        <taxon>Viridiplantae</taxon>
        <taxon>Streptophyta</taxon>
        <taxon>Embryophyta</taxon>
        <taxon>Tracheophyta</taxon>
        <taxon>Spermatophyta</taxon>
        <taxon>Magnoliopsida</taxon>
        <taxon>eudicotyledons</taxon>
        <taxon>Gunneridae</taxon>
        <taxon>Pentapetalae</taxon>
        <taxon>rosids</taxon>
        <taxon>fabids</taxon>
        <taxon>Fabales</taxon>
        <taxon>Fabaceae</taxon>
        <taxon>Papilionoideae</taxon>
        <taxon>50 kb inversion clade</taxon>
        <taxon>NPAAA clade</taxon>
        <taxon>Hologalegina</taxon>
        <taxon>IRL clade</taxon>
        <taxon>Trifolieae</taxon>
        <taxon>Trifolium</taxon>
    </lineage>
</organism>
<comment type="caution">
    <text evidence="1">The sequence shown here is derived from an EMBL/GenBank/DDBJ whole genome shotgun (WGS) entry which is preliminary data.</text>
</comment>
<evidence type="ECO:0000313" key="2">
    <source>
        <dbReference type="Proteomes" id="UP001177021"/>
    </source>
</evidence>
<keyword evidence="2" id="KW-1185">Reference proteome</keyword>
<evidence type="ECO:0000313" key="1">
    <source>
        <dbReference type="EMBL" id="CAJ2629197.1"/>
    </source>
</evidence>
<reference evidence="1" key="1">
    <citation type="submission" date="2023-10" db="EMBL/GenBank/DDBJ databases">
        <authorList>
            <person name="Rodriguez Cubillos JULIANA M."/>
            <person name="De Vega J."/>
        </authorList>
    </citation>
    <scope>NUCLEOTIDE SEQUENCE</scope>
</reference>
<sequence>MASFWSFSTIFIALISCNCSLTLASAKNMHISAISAAPTTLPEISAAPTTLPETPVFSPAMSPDMEPLFPTPGRAAFSPSDSSLPTIPSSPSPPNPDISTPQGPVLAFPPSESTSPAIAPSSQGASLSLFSILHLVIMLICIIQLHGM</sequence>
<proteinExistence type="predicted"/>
<gene>
    <name evidence="1" type="ORF">MILVUS5_LOCUS1233</name>
</gene>
<accession>A0ACB0IAV8</accession>